<dbReference type="HOGENOM" id="CLU_3393187_0_0_1"/>
<evidence type="ECO:0000313" key="1">
    <source>
        <dbReference type="EMBL" id="CBI39717.3"/>
    </source>
</evidence>
<keyword evidence="2" id="KW-1185">Reference proteome</keyword>
<organism evidence="1 2">
    <name type="scientific">Vitis vinifera</name>
    <name type="common">Grape</name>
    <dbReference type="NCBI Taxonomy" id="29760"/>
    <lineage>
        <taxon>Eukaryota</taxon>
        <taxon>Viridiplantae</taxon>
        <taxon>Streptophyta</taxon>
        <taxon>Embryophyta</taxon>
        <taxon>Tracheophyta</taxon>
        <taxon>Spermatophyta</taxon>
        <taxon>Magnoliopsida</taxon>
        <taxon>eudicotyledons</taxon>
        <taxon>Gunneridae</taxon>
        <taxon>Pentapetalae</taxon>
        <taxon>rosids</taxon>
        <taxon>Vitales</taxon>
        <taxon>Vitaceae</taxon>
        <taxon>Viteae</taxon>
        <taxon>Vitis</taxon>
    </lineage>
</organism>
<dbReference type="InParanoid" id="D7UAF2"/>
<sequence length="32" mass="3886">MLYHHWIHEDEVTFHIIQNMLQSIIPNIISLV</sequence>
<reference evidence="2" key="1">
    <citation type="journal article" date="2007" name="Nature">
        <title>The grapevine genome sequence suggests ancestral hexaploidization in major angiosperm phyla.</title>
        <authorList>
            <consortium name="The French-Italian Public Consortium for Grapevine Genome Characterization."/>
            <person name="Jaillon O."/>
            <person name="Aury J.-M."/>
            <person name="Noel B."/>
            <person name="Policriti A."/>
            <person name="Clepet C."/>
            <person name="Casagrande A."/>
            <person name="Choisne N."/>
            <person name="Aubourg S."/>
            <person name="Vitulo N."/>
            <person name="Jubin C."/>
            <person name="Vezzi A."/>
            <person name="Legeai F."/>
            <person name="Hugueney P."/>
            <person name="Dasilva C."/>
            <person name="Horner D."/>
            <person name="Mica E."/>
            <person name="Jublot D."/>
            <person name="Poulain J."/>
            <person name="Bruyere C."/>
            <person name="Billault A."/>
            <person name="Segurens B."/>
            <person name="Gouyvenoux M."/>
            <person name="Ugarte E."/>
            <person name="Cattonaro F."/>
            <person name="Anthouard V."/>
            <person name="Vico V."/>
            <person name="Del Fabbro C."/>
            <person name="Alaux M."/>
            <person name="Di Gaspero G."/>
            <person name="Dumas V."/>
            <person name="Felice N."/>
            <person name="Paillard S."/>
            <person name="Juman I."/>
            <person name="Moroldo M."/>
            <person name="Scalabrin S."/>
            <person name="Canaguier A."/>
            <person name="Le Clainche I."/>
            <person name="Malacrida G."/>
            <person name="Durand E."/>
            <person name="Pesole G."/>
            <person name="Laucou V."/>
            <person name="Chatelet P."/>
            <person name="Merdinoglu D."/>
            <person name="Delledonne M."/>
            <person name="Pezzotti M."/>
            <person name="Lecharny A."/>
            <person name="Scarpelli C."/>
            <person name="Artiguenave F."/>
            <person name="Pe M.E."/>
            <person name="Valle G."/>
            <person name="Morgante M."/>
            <person name="Caboche M."/>
            <person name="Adam-Blondon A.-F."/>
            <person name="Weissenbach J."/>
            <person name="Quetier F."/>
            <person name="Wincker P."/>
        </authorList>
    </citation>
    <scope>NUCLEOTIDE SEQUENCE [LARGE SCALE GENOMIC DNA]</scope>
    <source>
        <strain evidence="2">cv. Pinot noir / PN40024</strain>
    </source>
</reference>
<protein>
    <submittedName>
        <fullName evidence="1">Uncharacterized protein</fullName>
    </submittedName>
</protein>
<dbReference type="Proteomes" id="UP000009183">
    <property type="component" value="Chromosome 19"/>
</dbReference>
<gene>
    <name evidence="1" type="ordered locus">VIT_19s0015g00240</name>
</gene>
<proteinExistence type="predicted"/>
<name>D7UAF2_VITVI</name>
<dbReference type="PaxDb" id="29760-VIT_19s0015g00240.t01"/>
<evidence type="ECO:0000313" key="2">
    <source>
        <dbReference type="Proteomes" id="UP000009183"/>
    </source>
</evidence>
<accession>D7UAF2</accession>
<dbReference type="EMBL" id="FN596747">
    <property type="protein sequence ID" value="CBI39717.3"/>
    <property type="molecule type" value="Genomic_DNA"/>
</dbReference>
<dbReference type="AlphaFoldDB" id="D7UAF2"/>